<evidence type="ECO:0000256" key="1">
    <source>
        <dbReference type="ARBA" id="ARBA00004127"/>
    </source>
</evidence>
<dbReference type="PROSITE" id="PS50850">
    <property type="entry name" value="MFS"/>
    <property type="match status" value="1"/>
</dbReference>
<dbReference type="InterPro" id="IPR051788">
    <property type="entry name" value="MFS_Transporter"/>
</dbReference>
<keyword evidence="6 7" id="KW-0472">Membrane</keyword>
<feature type="domain" description="Major facilitator superfamily (MFS) profile" evidence="8">
    <location>
        <begin position="22"/>
        <end position="413"/>
    </location>
</feature>
<dbReference type="Proteomes" id="UP001589733">
    <property type="component" value="Unassembled WGS sequence"/>
</dbReference>
<dbReference type="SUPFAM" id="SSF103473">
    <property type="entry name" value="MFS general substrate transporter"/>
    <property type="match status" value="1"/>
</dbReference>
<feature type="transmembrane region" description="Helical" evidence="7">
    <location>
        <begin position="52"/>
        <end position="75"/>
    </location>
</feature>
<feature type="transmembrane region" description="Helical" evidence="7">
    <location>
        <begin position="389"/>
        <end position="409"/>
    </location>
</feature>
<evidence type="ECO:0000256" key="2">
    <source>
        <dbReference type="ARBA" id="ARBA00008335"/>
    </source>
</evidence>
<dbReference type="Pfam" id="PF07690">
    <property type="entry name" value="MFS_1"/>
    <property type="match status" value="1"/>
</dbReference>
<feature type="transmembrane region" description="Helical" evidence="7">
    <location>
        <begin position="146"/>
        <end position="170"/>
    </location>
</feature>
<accession>A0ABV6B3N3</accession>
<dbReference type="InterPro" id="IPR020846">
    <property type="entry name" value="MFS_dom"/>
</dbReference>
<evidence type="ECO:0000256" key="7">
    <source>
        <dbReference type="SAM" id="Phobius"/>
    </source>
</evidence>
<evidence type="ECO:0000256" key="5">
    <source>
        <dbReference type="ARBA" id="ARBA00022989"/>
    </source>
</evidence>
<sequence length="413" mass="42569">MKLRVPNFQAIPPRRLLTPALFLVAALAAELVDELVDGATGASWPSLRSDLALNYVQVGLLLGIPAVFANLLEPALGFLADAGRRRLLILGGGVCFAAALLFVATASGFWPLLLALLLFYPASGAFVSLTQAALMDADPTRQEQNMARWALAGSVGNLGGPLLVGLSVTLGGGWRPVFAGLAGLTLVALALLWRVGSPLDPPARAPASEVADPSSFSSPLWTGWKGLRAALSRGQIRLSLLLLECADLMLDVFRGFVALYFADAVGASAAQAGLAVIVLTGVGLLGDVLIVPVLERVSGVAYVRLSAVGVALAFAAFLLVSPVGVKLVLLGVLGLLTSGWYAVLQARLYTLLPAQSGTVMALGSVSAVLAGLVPIILGGLAQRFGVQAALWVLLVGPLTLVLGLPRVALKRGG</sequence>
<comment type="subcellular location">
    <subcellularLocation>
        <location evidence="1">Endomembrane system</location>
        <topology evidence="1">Multi-pass membrane protein</topology>
    </subcellularLocation>
</comment>
<feature type="transmembrane region" description="Helical" evidence="7">
    <location>
        <begin position="176"/>
        <end position="195"/>
    </location>
</feature>
<dbReference type="PANTHER" id="PTHR23514">
    <property type="entry name" value="BYPASS OF STOP CODON PROTEIN 6"/>
    <property type="match status" value="1"/>
</dbReference>
<dbReference type="Gene3D" id="1.20.1250.20">
    <property type="entry name" value="MFS general substrate transporter like domains"/>
    <property type="match status" value="2"/>
</dbReference>
<comment type="caution">
    <text evidence="9">The sequence shown here is derived from an EMBL/GenBank/DDBJ whole genome shotgun (WGS) entry which is preliminary data.</text>
</comment>
<evidence type="ECO:0000256" key="6">
    <source>
        <dbReference type="ARBA" id="ARBA00023136"/>
    </source>
</evidence>
<dbReference type="RefSeq" id="WP_380014838.1">
    <property type="nucleotide sequence ID" value="NZ_JBHLYR010000060.1"/>
</dbReference>
<protein>
    <submittedName>
        <fullName evidence="9">Sugar MFS transporter</fullName>
    </submittedName>
</protein>
<evidence type="ECO:0000256" key="3">
    <source>
        <dbReference type="ARBA" id="ARBA00022448"/>
    </source>
</evidence>
<name>A0ABV6B3N3_9DEIO</name>
<dbReference type="InterPro" id="IPR011701">
    <property type="entry name" value="MFS"/>
</dbReference>
<gene>
    <name evidence="9" type="ORF">ACFFLM_20365</name>
</gene>
<keyword evidence="5 7" id="KW-1133">Transmembrane helix</keyword>
<organism evidence="9 10">
    <name type="scientific">Deinococcus oregonensis</name>
    <dbReference type="NCBI Taxonomy" id="1805970"/>
    <lineage>
        <taxon>Bacteria</taxon>
        <taxon>Thermotogati</taxon>
        <taxon>Deinococcota</taxon>
        <taxon>Deinococci</taxon>
        <taxon>Deinococcales</taxon>
        <taxon>Deinococcaceae</taxon>
        <taxon>Deinococcus</taxon>
    </lineage>
</organism>
<comment type="similarity">
    <text evidence="2">Belongs to the major facilitator superfamily.</text>
</comment>
<dbReference type="InterPro" id="IPR036259">
    <property type="entry name" value="MFS_trans_sf"/>
</dbReference>
<keyword evidence="10" id="KW-1185">Reference proteome</keyword>
<dbReference type="PANTHER" id="PTHR23514:SF3">
    <property type="entry name" value="BYPASS OF STOP CODON PROTEIN 6"/>
    <property type="match status" value="1"/>
</dbReference>
<evidence type="ECO:0000259" key="8">
    <source>
        <dbReference type="PROSITE" id="PS50850"/>
    </source>
</evidence>
<feature type="transmembrane region" description="Helical" evidence="7">
    <location>
        <begin position="274"/>
        <end position="294"/>
    </location>
</feature>
<evidence type="ECO:0000256" key="4">
    <source>
        <dbReference type="ARBA" id="ARBA00022692"/>
    </source>
</evidence>
<feature type="transmembrane region" description="Helical" evidence="7">
    <location>
        <begin position="87"/>
        <end position="106"/>
    </location>
</feature>
<feature type="transmembrane region" description="Helical" evidence="7">
    <location>
        <begin position="112"/>
        <end position="134"/>
    </location>
</feature>
<reference evidence="9 10" key="1">
    <citation type="submission" date="2024-09" db="EMBL/GenBank/DDBJ databases">
        <authorList>
            <person name="Sun Q."/>
            <person name="Mori K."/>
        </authorList>
    </citation>
    <scope>NUCLEOTIDE SEQUENCE [LARGE SCALE GENOMIC DNA]</scope>
    <source>
        <strain evidence="9 10">JCM 13503</strain>
    </source>
</reference>
<evidence type="ECO:0000313" key="9">
    <source>
        <dbReference type="EMBL" id="MFB9994315.1"/>
    </source>
</evidence>
<dbReference type="EMBL" id="JBHLYR010000060">
    <property type="protein sequence ID" value="MFB9994315.1"/>
    <property type="molecule type" value="Genomic_DNA"/>
</dbReference>
<keyword evidence="3" id="KW-0813">Transport</keyword>
<feature type="transmembrane region" description="Helical" evidence="7">
    <location>
        <begin position="356"/>
        <end position="377"/>
    </location>
</feature>
<evidence type="ECO:0000313" key="10">
    <source>
        <dbReference type="Proteomes" id="UP001589733"/>
    </source>
</evidence>
<feature type="transmembrane region" description="Helical" evidence="7">
    <location>
        <begin position="301"/>
        <end position="321"/>
    </location>
</feature>
<feature type="transmembrane region" description="Helical" evidence="7">
    <location>
        <begin position="327"/>
        <end position="344"/>
    </location>
</feature>
<keyword evidence="4 7" id="KW-0812">Transmembrane</keyword>
<proteinExistence type="inferred from homology"/>